<sequence>MYRLLVIMLSAVLIAGCGNLKTSDFLSRTGDALSKIGQRAPVADLDQEIKPLFDQPYIDPLTEYLQRYGADSARTAQLGQVRAERERRCAAIARRYNTSGITETGLASYRRGYSFSCPQDVAAYEARLEAMQPQPAPKPVLQPVSEPPSDDSEVHDDDTQKVAVSPQLNDCYLLTRIRNFSDALKACRGPAEDGAAGAQASMAQIQSALGNYESAYRWARQAAPESGQGAYLLGEMYAQGRGVAQDKNAAAKWFRTAIGLGYAGAENALDNLASATAGANAN</sequence>
<dbReference type="InterPro" id="IPR011990">
    <property type="entry name" value="TPR-like_helical_dom_sf"/>
</dbReference>
<dbReference type="AlphaFoldDB" id="A0A1M6R619"/>
<dbReference type="Gene3D" id="1.25.40.10">
    <property type="entry name" value="Tetratricopeptide repeat domain"/>
    <property type="match status" value="1"/>
</dbReference>
<dbReference type="PROSITE" id="PS51257">
    <property type="entry name" value="PROKAR_LIPOPROTEIN"/>
    <property type="match status" value="1"/>
</dbReference>
<dbReference type="Proteomes" id="UP000184497">
    <property type="component" value="Unassembled WGS sequence"/>
</dbReference>
<evidence type="ECO:0000313" key="2">
    <source>
        <dbReference type="EMBL" id="SHK27876.1"/>
    </source>
</evidence>
<feature type="region of interest" description="Disordered" evidence="1">
    <location>
        <begin position="132"/>
        <end position="158"/>
    </location>
</feature>
<evidence type="ECO:0008006" key="4">
    <source>
        <dbReference type="Google" id="ProtNLM"/>
    </source>
</evidence>
<dbReference type="InterPro" id="IPR006597">
    <property type="entry name" value="Sel1-like"/>
</dbReference>
<protein>
    <recommendedName>
        <fullName evidence="4">Sel1 repeat-containing protein</fullName>
    </recommendedName>
</protein>
<accession>A0A1M6R619</accession>
<dbReference type="RefSeq" id="WP_072796384.1">
    <property type="nucleotide sequence ID" value="NZ_FRAQ01000001.1"/>
</dbReference>
<dbReference type="SUPFAM" id="SSF81901">
    <property type="entry name" value="HCP-like"/>
    <property type="match status" value="1"/>
</dbReference>
<reference evidence="3" key="1">
    <citation type="submission" date="2016-11" db="EMBL/GenBank/DDBJ databases">
        <authorList>
            <person name="Varghese N."/>
            <person name="Submissions S."/>
        </authorList>
    </citation>
    <scope>NUCLEOTIDE SEQUENCE [LARGE SCALE GENOMIC DNA]</scope>
    <source>
        <strain evidence="3">CGMCC 1.10835</strain>
    </source>
</reference>
<gene>
    <name evidence="2" type="ORF">SAMN05216369_1325</name>
</gene>
<dbReference type="SMART" id="SM00671">
    <property type="entry name" value="SEL1"/>
    <property type="match status" value="1"/>
</dbReference>
<evidence type="ECO:0000313" key="3">
    <source>
        <dbReference type="Proteomes" id="UP000184497"/>
    </source>
</evidence>
<organism evidence="2 3">
    <name type="scientific">Marinobacter antarcticus</name>
    <dbReference type="NCBI Taxonomy" id="564117"/>
    <lineage>
        <taxon>Bacteria</taxon>
        <taxon>Pseudomonadati</taxon>
        <taxon>Pseudomonadota</taxon>
        <taxon>Gammaproteobacteria</taxon>
        <taxon>Pseudomonadales</taxon>
        <taxon>Marinobacteraceae</taxon>
        <taxon>Marinobacter</taxon>
    </lineage>
</organism>
<keyword evidence="3" id="KW-1185">Reference proteome</keyword>
<name>A0A1M6R619_9GAMM</name>
<dbReference type="OrthoDB" id="9204495at2"/>
<dbReference type="EMBL" id="FRAQ01000001">
    <property type="protein sequence ID" value="SHK27876.1"/>
    <property type="molecule type" value="Genomic_DNA"/>
</dbReference>
<evidence type="ECO:0000256" key="1">
    <source>
        <dbReference type="SAM" id="MobiDB-lite"/>
    </source>
</evidence>
<proteinExistence type="predicted"/>
<dbReference type="STRING" id="564117.SAMN05216369_1325"/>